<organism evidence="1">
    <name type="scientific">marine sediment metagenome</name>
    <dbReference type="NCBI Taxonomy" id="412755"/>
    <lineage>
        <taxon>unclassified sequences</taxon>
        <taxon>metagenomes</taxon>
        <taxon>ecological metagenomes</taxon>
    </lineage>
</organism>
<protein>
    <recommendedName>
        <fullName evidence="2">DUF927 domain-containing protein</fullName>
    </recommendedName>
</protein>
<evidence type="ECO:0008006" key="2">
    <source>
        <dbReference type="Google" id="ProtNLM"/>
    </source>
</evidence>
<comment type="caution">
    <text evidence="1">The sequence shown here is derived from an EMBL/GenBank/DDBJ whole genome shotgun (WGS) entry which is preliminary data.</text>
</comment>
<gene>
    <name evidence="1" type="ORF">S01H1_75968</name>
</gene>
<evidence type="ECO:0000313" key="1">
    <source>
        <dbReference type="EMBL" id="GAG52520.1"/>
    </source>
</evidence>
<feature type="non-terminal residue" evidence="1">
    <location>
        <position position="237"/>
    </location>
</feature>
<reference evidence="1" key="1">
    <citation type="journal article" date="2014" name="Front. Microbiol.">
        <title>High frequency of phylogenetically diverse reductive dehalogenase-homologous genes in deep subseafloor sedimentary metagenomes.</title>
        <authorList>
            <person name="Kawai M."/>
            <person name="Futagami T."/>
            <person name="Toyoda A."/>
            <person name="Takaki Y."/>
            <person name="Nishi S."/>
            <person name="Hori S."/>
            <person name="Arai W."/>
            <person name="Tsubouchi T."/>
            <person name="Morono Y."/>
            <person name="Uchiyama I."/>
            <person name="Ito T."/>
            <person name="Fujiyama A."/>
            <person name="Inagaki F."/>
            <person name="Takami H."/>
        </authorList>
    </citation>
    <scope>NUCLEOTIDE SEQUENCE</scope>
    <source>
        <strain evidence="1">Expedition CK06-06</strain>
    </source>
</reference>
<dbReference type="AlphaFoldDB" id="X0Y9M2"/>
<name>X0Y9M2_9ZZZZ</name>
<accession>X0Y9M2</accession>
<proteinExistence type="predicted"/>
<sequence length="237" mass="26479">HCPDYKFLELEEAKQIILDLFKDFQFVEESDKARAVACLIMPAMCHAGLLKDDCRPLVMVSSDKEGAGKGTLIQFLVYPYDEDPPMITQSDSAAANIDEKIGHAIHTGKNHIVLDNLKPTRQMKELASPFLESLITSSSTPFREAHGRSTTLNTRHVTNYITTNGISLSKDLADRSLFVSIRHRGNGFAFQEFDGGIKNYLIEKRPMIMSAVYTVIKEYVSQGKGQTKPVEQGRIQA</sequence>
<feature type="non-terminal residue" evidence="1">
    <location>
        <position position="1"/>
    </location>
</feature>
<dbReference type="EMBL" id="BARS01050946">
    <property type="protein sequence ID" value="GAG52520.1"/>
    <property type="molecule type" value="Genomic_DNA"/>
</dbReference>